<evidence type="ECO:0000256" key="2">
    <source>
        <dbReference type="ARBA" id="ARBA00023125"/>
    </source>
</evidence>
<accession>A0A370X7I7</accession>
<dbReference type="GO" id="GO:0043565">
    <property type="term" value="F:sequence-specific DNA binding"/>
    <property type="evidence" value="ECO:0007669"/>
    <property type="project" value="InterPro"/>
</dbReference>
<dbReference type="SUPFAM" id="SSF46689">
    <property type="entry name" value="Homeodomain-like"/>
    <property type="match status" value="2"/>
</dbReference>
<sequence length="333" mass="36886">MRVNSIEDEFSSRMLDDPGSGEAHMYCGAYGDRLGRSFHLSNPPVLHSQTRRGVRLAVTEVRIDQSGYGMTSPMGNDDAYLVCLNMRKQSTHELWCDGRSVCSTSYDGGTTYVLDLRRDPIAYISDPMHSLYFYMPRQAIGEASVELGKTRIIDLAIQPDQCFPDTIINSIGQTLLPIFNRATAAKQTLVDHLLQGLCTYMASTYGGSSERPEIVRGALAPWQQRQVTQMMRERVFEGISINEMAEACGLSAGALARGFKKSTGMSPHQWLLSHRVDLALELMADPDVSLAEIAFNTGFSDQSHFSRVFTQKMGVAPGAWRKSLANNKRVEAA</sequence>
<dbReference type="Proteomes" id="UP000255334">
    <property type="component" value="Unassembled WGS sequence"/>
</dbReference>
<dbReference type="PRINTS" id="PR00032">
    <property type="entry name" value="HTHARAC"/>
</dbReference>
<dbReference type="PANTHER" id="PTHR46796">
    <property type="entry name" value="HTH-TYPE TRANSCRIPTIONAL ACTIVATOR RHAS-RELATED"/>
    <property type="match status" value="1"/>
</dbReference>
<keyword evidence="1" id="KW-0805">Transcription regulation</keyword>
<evidence type="ECO:0000256" key="3">
    <source>
        <dbReference type="ARBA" id="ARBA00023163"/>
    </source>
</evidence>
<reference evidence="5 6" key="1">
    <citation type="submission" date="2018-07" db="EMBL/GenBank/DDBJ databases">
        <title>Dyella monticola sp. nov. and Dyella psychrodurans sp. nov. isolated from monsoon evergreen broad-leaved forest soil of Dinghu Mountain, China.</title>
        <authorList>
            <person name="Gao Z."/>
            <person name="Qiu L."/>
        </authorList>
    </citation>
    <scope>NUCLEOTIDE SEQUENCE [LARGE SCALE GENOMIC DNA]</scope>
    <source>
        <strain evidence="5 6">4MSK11</strain>
    </source>
</reference>
<dbReference type="InterPro" id="IPR018060">
    <property type="entry name" value="HTH_AraC"/>
</dbReference>
<dbReference type="InterPro" id="IPR020449">
    <property type="entry name" value="Tscrpt_reg_AraC-type_HTH"/>
</dbReference>
<dbReference type="PANTHER" id="PTHR46796:SF14">
    <property type="entry name" value="TRANSCRIPTIONAL REGULATORY PROTEIN"/>
    <property type="match status" value="1"/>
</dbReference>
<comment type="caution">
    <text evidence="5">The sequence shown here is derived from an EMBL/GenBank/DDBJ whole genome shotgun (WGS) entry which is preliminary data.</text>
</comment>
<keyword evidence="6" id="KW-1185">Reference proteome</keyword>
<keyword evidence="3" id="KW-0804">Transcription</keyword>
<evidence type="ECO:0000256" key="1">
    <source>
        <dbReference type="ARBA" id="ARBA00023015"/>
    </source>
</evidence>
<gene>
    <name evidence="5" type="ORF">DWU99_10865</name>
</gene>
<dbReference type="PROSITE" id="PS01124">
    <property type="entry name" value="HTH_ARAC_FAMILY_2"/>
    <property type="match status" value="1"/>
</dbReference>
<dbReference type="PROSITE" id="PS00041">
    <property type="entry name" value="HTH_ARAC_FAMILY_1"/>
    <property type="match status" value="1"/>
</dbReference>
<evidence type="ECO:0000313" key="6">
    <source>
        <dbReference type="Proteomes" id="UP000255334"/>
    </source>
</evidence>
<dbReference type="Gene3D" id="1.10.10.60">
    <property type="entry name" value="Homeodomain-like"/>
    <property type="match status" value="2"/>
</dbReference>
<name>A0A370X7I7_9GAMM</name>
<evidence type="ECO:0000313" key="5">
    <source>
        <dbReference type="EMBL" id="RDS84237.1"/>
    </source>
</evidence>
<protein>
    <submittedName>
        <fullName evidence="5">AraC family transcriptional regulator</fullName>
    </submittedName>
</protein>
<evidence type="ECO:0000259" key="4">
    <source>
        <dbReference type="PROSITE" id="PS01124"/>
    </source>
</evidence>
<dbReference type="GO" id="GO:0003700">
    <property type="term" value="F:DNA-binding transcription factor activity"/>
    <property type="evidence" value="ECO:0007669"/>
    <property type="project" value="InterPro"/>
</dbReference>
<feature type="domain" description="HTH araC/xylS-type" evidence="4">
    <location>
        <begin position="225"/>
        <end position="323"/>
    </location>
</feature>
<dbReference type="SMART" id="SM00342">
    <property type="entry name" value="HTH_ARAC"/>
    <property type="match status" value="1"/>
</dbReference>
<proteinExistence type="predicted"/>
<keyword evidence="2" id="KW-0238">DNA-binding</keyword>
<dbReference type="InterPro" id="IPR018062">
    <property type="entry name" value="HTH_AraC-typ_CS"/>
</dbReference>
<dbReference type="Pfam" id="PF12833">
    <property type="entry name" value="HTH_18"/>
    <property type="match status" value="1"/>
</dbReference>
<dbReference type="InterPro" id="IPR050204">
    <property type="entry name" value="AraC_XylS_family_regulators"/>
</dbReference>
<dbReference type="InterPro" id="IPR009057">
    <property type="entry name" value="Homeodomain-like_sf"/>
</dbReference>
<dbReference type="AlphaFoldDB" id="A0A370X7I7"/>
<dbReference type="EMBL" id="QRBF01000003">
    <property type="protein sequence ID" value="RDS84237.1"/>
    <property type="molecule type" value="Genomic_DNA"/>
</dbReference>
<organism evidence="5 6">
    <name type="scientific">Dyella psychrodurans</name>
    <dbReference type="NCBI Taxonomy" id="1927960"/>
    <lineage>
        <taxon>Bacteria</taxon>
        <taxon>Pseudomonadati</taxon>
        <taxon>Pseudomonadota</taxon>
        <taxon>Gammaproteobacteria</taxon>
        <taxon>Lysobacterales</taxon>
        <taxon>Rhodanobacteraceae</taxon>
        <taxon>Dyella</taxon>
    </lineage>
</organism>